<gene>
    <name evidence="1" type="ORF">BH720_013370</name>
</gene>
<accession>A0ACD5GZE6</accession>
<evidence type="ECO:0000313" key="2">
    <source>
        <dbReference type="Proteomes" id="UP000095472"/>
    </source>
</evidence>
<sequence length="201" mass="21677">MVDPVLSVTDLQVEFQRGTERISAVRGVSFQLQAGKVLGIIGESGSGKSATCSAILGLLGREGQIAGGTIHLGQQELTNLPRTAMRQIRGQQIGVVLQNPSSFFNPILTIGRQFTETLRSHYPLSRSEAHAIALEHLSAVGLSYPQQICRQFPFQLSGGMLQRVMIAIALSLHPSVLIADEPTTALDVITQMQILNLLVPI</sequence>
<reference evidence="1 2" key="1">
    <citation type="journal article" date="2016" name="Genome Announc.">
        <title>Draft Genome Sequence of the Thermotolerant Cyanobacterium Desertifilum sp. IPPAS B-1220.</title>
        <authorList>
            <person name="Mironov K.S."/>
            <person name="Sinetova M.A."/>
            <person name="Bolatkhan K."/>
            <person name="Zayadan B.K."/>
            <person name="Ustinova V.V."/>
            <person name="Kupriyanova E.V."/>
            <person name="Skrypnik A.N."/>
            <person name="Gogoleva N.E."/>
            <person name="Gogolev Y.V."/>
            <person name="Los D.A."/>
        </authorList>
    </citation>
    <scope>NUCLEOTIDE SEQUENCE [LARGE SCALE GENOMIC DNA]</scope>
    <source>
        <strain evidence="1 2">IPPAS B-1220</strain>
    </source>
</reference>
<evidence type="ECO:0000313" key="1">
    <source>
        <dbReference type="EMBL" id="XPM66267.1"/>
    </source>
</evidence>
<keyword evidence="2" id="KW-1185">Reference proteome</keyword>
<dbReference type="EMBL" id="CP182909">
    <property type="protein sequence ID" value="XPM66267.1"/>
    <property type="molecule type" value="Genomic_DNA"/>
</dbReference>
<organism evidence="1 2">
    <name type="scientific">Desertifilum tharense IPPAS B-1220</name>
    <dbReference type="NCBI Taxonomy" id="1781255"/>
    <lineage>
        <taxon>Bacteria</taxon>
        <taxon>Bacillati</taxon>
        <taxon>Cyanobacteriota</taxon>
        <taxon>Cyanophyceae</taxon>
        <taxon>Desertifilales</taxon>
        <taxon>Desertifilaceae</taxon>
        <taxon>Desertifilum</taxon>
    </lineage>
</organism>
<keyword evidence="1" id="KW-0547">Nucleotide-binding</keyword>
<proteinExistence type="predicted"/>
<dbReference type="Proteomes" id="UP000095472">
    <property type="component" value="Chromosome"/>
</dbReference>
<protein>
    <submittedName>
        <fullName evidence="1">ATP-binding cassette domain-containing protein</fullName>
    </submittedName>
</protein>
<name>A0ACD5GZE6_9CYAN</name>
<keyword evidence="1" id="KW-0067">ATP-binding</keyword>